<dbReference type="InterPro" id="IPR052639">
    <property type="entry name" value="TRAIP_ubiq-protein_ligase"/>
</dbReference>
<dbReference type="RefSeq" id="XP_038076840.1">
    <property type="nucleotide sequence ID" value="XM_038220912.1"/>
</dbReference>
<dbReference type="PANTHER" id="PTHR46569">
    <property type="entry name" value="E3 UBIQUITIN-PROTEIN LIGASE TRAIP"/>
    <property type="match status" value="1"/>
</dbReference>
<evidence type="ECO:0000259" key="7">
    <source>
        <dbReference type="PROSITE" id="PS50089"/>
    </source>
</evidence>
<dbReference type="Gene3D" id="3.30.40.10">
    <property type="entry name" value="Zinc/RING finger domain, C3HC4 (zinc finger)"/>
    <property type="match status" value="1"/>
</dbReference>
<proteinExistence type="predicted"/>
<dbReference type="GO" id="GO:0005634">
    <property type="term" value="C:nucleus"/>
    <property type="evidence" value="ECO:0007669"/>
    <property type="project" value="TreeGrafter"/>
</dbReference>
<protein>
    <recommendedName>
        <fullName evidence="7">RING-type domain-containing protein</fullName>
    </recommendedName>
</protein>
<feature type="domain" description="RING-type" evidence="7">
    <location>
        <begin position="6"/>
        <end position="47"/>
    </location>
</feature>
<dbReference type="CTD" id="10293"/>
<evidence type="ECO:0000256" key="5">
    <source>
        <dbReference type="SAM" id="Coils"/>
    </source>
</evidence>
<feature type="compositionally biased region" description="Polar residues" evidence="6">
    <location>
        <begin position="301"/>
        <end position="310"/>
    </location>
</feature>
<dbReference type="EnsemblMetazoa" id="XM_038220912.1">
    <property type="protein sequence ID" value="XP_038076840.1"/>
    <property type="gene ID" value="LOC119744781"/>
</dbReference>
<dbReference type="InterPro" id="IPR011016">
    <property type="entry name" value="Znf_RING-CH"/>
</dbReference>
<feature type="compositionally biased region" description="Basic residues" evidence="6">
    <location>
        <begin position="421"/>
        <end position="430"/>
    </location>
</feature>
<feature type="region of interest" description="Disordered" evidence="6">
    <location>
        <begin position="416"/>
        <end position="449"/>
    </location>
</feature>
<dbReference type="GO" id="GO:0016567">
    <property type="term" value="P:protein ubiquitination"/>
    <property type="evidence" value="ECO:0007669"/>
    <property type="project" value="TreeGrafter"/>
</dbReference>
<evidence type="ECO:0000313" key="8">
    <source>
        <dbReference type="EnsemblMetazoa" id="XP_038076840.1"/>
    </source>
</evidence>
<dbReference type="AlphaFoldDB" id="A0A914BLN4"/>
<dbReference type="SUPFAM" id="SSF57850">
    <property type="entry name" value="RING/U-box"/>
    <property type="match status" value="1"/>
</dbReference>
<dbReference type="Proteomes" id="UP000887568">
    <property type="component" value="Unplaced"/>
</dbReference>
<dbReference type="PANTHER" id="PTHR46569:SF1">
    <property type="entry name" value="E3 UBIQUITIN-PROTEIN LIGASE RFWD3-RELATED"/>
    <property type="match status" value="1"/>
</dbReference>
<dbReference type="SMART" id="SM00184">
    <property type="entry name" value="RING"/>
    <property type="match status" value="1"/>
</dbReference>
<dbReference type="InterPro" id="IPR013083">
    <property type="entry name" value="Znf_RING/FYVE/PHD"/>
</dbReference>
<dbReference type="GO" id="GO:0031297">
    <property type="term" value="P:replication fork processing"/>
    <property type="evidence" value="ECO:0007669"/>
    <property type="project" value="TreeGrafter"/>
</dbReference>
<keyword evidence="9" id="KW-1185">Reference proteome</keyword>
<dbReference type="GO" id="GO:0008270">
    <property type="term" value="F:zinc ion binding"/>
    <property type="evidence" value="ECO:0007669"/>
    <property type="project" value="UniProtKB-KW"/>
</dbReference>
<evidence type="ECO:0000256" key="3">
    <source>
        <dbReference type="ARBA" id="ARBA00022833"/>
    </source>
</evidence>
<dbReference type="InterPro" id="IPR001841">
    <property type="entry name" value="Znf_RING"/>
</dbReference>
<dbReference type="OMA" id="RSKYIQP"/>
<dbReference type="Pfam" id="PF13639">
    <property type="entry name" value="zf-RING_2"/>
    <property type="match status" value="1"/>
</dbReference>
<dbReference type="SMART" id="SM00744">
    <property type="entry name" value="RINGv"/>
    <property type="match status" value="1"/>
</dbReference>
<evidence type="ECO:0000256" key="6">
    <source>
        <dbReference type="SAM" id="MobiDB-lite"/>
    </source>
</evidence>
<evidence type="ECO:0000256" key="1">
    <source>
        <dbReference type="ARBA" id="ARBA00022723"/>
    </source>
</evidence>
<dbReference type="GO" id="GO:0061630">
    <property type="term" value="F:ubiquitin protein ligase activity"/>
    <property type="evidence" value="ECO:0007669"/>
    <property type="project" value="TreeGrafter"/>
</dbReference>
<organism evidence="8 9">
    <name type="scientific">Patiria miniata</name>
    <name type="common">Bat star</name>
    <name type="synonym">Asterina miniata</name>
    <dbReference type="NCBI Taxonomy" id="46514"/>
    <lineage>
        <taxon>Eukaryota</taxon>
        <taxon>Metazoa</taxon>
        <taxon>Echinodermata</taxon>
        <taxon>Eleutherozoa</taxon>
        <taxon>Asterozoa</taxon>
        <taxon>Asteroidea</taxon>
        <taxon>Valvatacea</taxon>
        <taxon>Valvatida</taxon>
        <taxon>Asterinidae</taxon>
        <taxon>Patiria</taxon>
    </lineage>
</organism>
<dbReference type="GO" id="GO:0090734">
    <property type="term" value="C:site of DNA damage"/>
    <property type="evidence" value="ECO:0007669"/>
    <property type="project" value="TreeGrafter"/>
</dbReference>
<dbReference type="OrthoDB" id="8062037at2759"/>
<keyword evidence="5" id="KW-0175">Coiled coil</keyword>
<evidence type="ECO:0000256" key="2">
    <source>
        <dbReference type="ARBA" id="ARBA00022771"/>
    </source>
</evidence>
<evidence type="ECO:0000313" key="9">
    <source>
        <dbReference type="Proteomes" id="UP000887568"/>
    </source>
</evidence>
<keyword evidence="3" id="KW-0862">Zinc</keyword>
<name>A0A914BLN4_PATMI</name>
<feature type="region of interest" description="Disordered" evidence="6">
    <location>
        <begin position="294"/>
        <end position="334"/>
    </location>
</feature>
<keyword evidence="2 4" id="KW-0863">Zinc-finger</keyword>
<feature type="coiled-coil region" evidence="5">
    <location>
        <begin position="196"/>
        <end position="272"/>
    </location>
</feature>
<keyword evidence="1" id="KW-0479">Metal-binding</keyword>
<feature type="coiled-coil region" evidence="5">
    <location>
        <begin position="78"/>
        <end position="171"/>
    </location>
</feature>
<dbReference type="PROSITE" id="PS50089">
    <property type="entry name" value="ZF_RING_2"/>
    <property type="match status" value="1"/>
</dbReference>
<reference evidence="8" key="1">
    <citation type="submission" date="2022-11" db="UniProtKB">
        <authorList>
            <consortium name="EnsemblMetazoa"/>
        </authorList>
    </citation>
    <scope>IDENTIFICATION</scope>
</reference>
<dbReference type="GeneID" id="119744781"/>
<sequence length="449" mass="50025">MINACCTICHDHFEGDVVVSACPCGHTFHEDCLLKWLSTSLTCPQCRQRATGRTVIKLFFEAGSDTSEDDPSKLKNELSALQAELKKRDSTKKNLAQENERHSNTIRGLNKKVKDLLHNLQAEQTTSDALKKQLSLLSYQIDEAKQAKKETKRLREKLQFLERLQRVLTDNAEATESLLSEYGDGPRAAKELATYCVTLKREFENNKLRRSQLKNELDEARRKLSTSTKNLMKTSQELERAHNQLRGAEEDLQCALKEKQTLKDRLASLQTTMESPSGASKSALTRLIMESPAPCQFKTPKLSTPDNGTDISLDDGIPSNPGNPSTPSLFDEPSPSVLAKKECREFGLPFVKTTSLAHKNKKFKSQSSEESDAMVMSAIANSGLFGNRRPLQDSGSNFRKGYDGLGGHGSFIKPSGISVRGIKRRTHSSTRRPSVNKTLPKLPTLDKFL</sequence>
<accession>A0A914BLN4</accession>
<evidence type="ECO:0000256" key="4">
    <source>
        <dbReference type="PROSITE-ProRule" id="PRU00175"/>
    </source>
</evidence>